<feature type="signal peptide" evidence="6">
    <location>
        <begin position="1"/>
        <end position="25"/>
    </location>
</feature>
<dbReference type="SUPFAM" id="SSF48452">
    <property type="entry name" value="TPR-like"/>
    <property type="match status" value="1"/>
</dbReference>
<evidence type="ECO:0000259" key="7">
    <source>
        <dbReference type="Pfam" id="PF07980"/>
    </source>
</evidence>
<dbReference type="Proteomes" id="UP000276603">
    <property type="component" value="Unassembled WGS sequence"/>
</dbReference>
<keyword evidence="3 6" id="KW-0732">Signal</keyword>
<comment type="similarity">
    <text evidence="2">Belongs to the SusD family.</text>
</comment>
<dbReference type="Gene3D" id="1.25.40.390">
    <property type="match status" value="1"/>
</dbReference>
<dbReference type="PROSITE" id="PS51257">
    <property type="entry name" value="PROKAR_LIPOPROTEIN"/>
    <property type="match status" value="1"/>
</dbReference>
<dbReference type="InterPro" id="IPR012944">
    <property type="entry name" value="SusD_RagB_dom"/>
</dbReference>
<keyword evidence="10" id="KW-1185">Reference proteome</keyword>
<feature type="domain" description="RagB/SusD" evidence="7">
    <location>
        <begin position="275"/>
        <end position="590"/>
    </location>
</feature>
<dbReference type="Pfam" id="PF07980">
    <property type="entry name" value="SusD_RagB"/>
    <property type="match status" value="1"/>
</dbReference>
<accession>A0A3B0BYH2</accession>
<evidence type="ECO:0000256" key="5">
    <source>
        <dbReference type="ARBA" id="ARBA00023237"/>
    </source>
</evidence>
<evidence type="ECO:0000256" key="3">
    <source>
        <dbReference type="ARBA" id="ARBA00022729"/>
    </source>
</evidence>
<reference evidence="9 10" key="1">
    <citation type="submission" date="2018-10" db="EMBL/GenBank/DDBJ databases">
        <title>Ulvibacterium marinum gen. nov., sp. nov., a novel marine bacterium of the family Flavobacteriaceae, isolated from a culture of the green alga Ulva prolifera.</title>
        <authorList>
            <person name="Zhang Z."/>
        </authorList>
    </citation>
    <scope>NUCLEOTIDE SEQUENCE [LARGE SCALE GENOMIC DNA]</scope>
    <source>
        <strain evidence="9 10">CCMM003</strain>
    </source>
</reference>
<comment type="caution">
    <text evidence="9">The sequence shown here is derived from an EMBL/GenBank/DDBJ whole genome shotgun (WGS) entry which is preliminary data.</text>
</comment>
<sequence>MKTMYRLKKLPIAIVALLMFGVSCSDEFLEVAPTGSLAGPLLENQAGVEGLLIGAYSALNGVFGNRFEGPNHWITGSICGGDANKGTDSGDYSSINPIQRYEASPVDPNNDFTRFWQGRYEGIVRCNNVLSTLATAADGIPAATVARLAGEARFLRGHFYFDLKKHFNSIPYFDETVPTEEVPLIPNTPDVWTQIEADFQFAFDNVPADNGAGRVNKWAAAAYMGKAKLYQQQFAEAKQWFDDVIEDGVTSNNLKYALLDDYAQIYNAENDNHAEAVLDVESANNTGNVQNANAFDDLNYPYNTGPDGPGNCCGFFQPSFELANSFRTTPEGLPLLDGSYNNPENEVQNSFFHVIVNENDEDTFVEDANPLDPRIDHSIGRKGIPYLDWIEHPGSAWIRSFPYAGPYSPKKYIYYKSQENSFTDGSSWTRGYATMNYTIIRYADVLLMAAEAEVELGNLEAARALVNQVRARAANSEHWVKENDDPDTDAANYVIAEYPPSQFATQEDARTAVRFERKLELSGEGHRFFDLVRWGVAADVLNDYLAYESQYLVTKFGGASFTAGKNELYPIPQSQIDIQGADILTQNPGY</sequence>
<evidence type="ECO:0000259" key="8">
    <source>
        <dbReference type="Pfam" id="PF14322"/>
    </source>
</evidence>
<dbReference type="OrthoDB" id="5694214at2"/>
<evidence type="ECO:0000313" key="10">
    <source>
        <dbReference type="Proteomes" id="UP000276603"/>
    </source>
</evidence>
<proteinExistence type="inferred from homology"/>
<evidence type="ECO:0000256" key="2">
    <source>
        <dbReference type="ARBA" id="ARBA00006275"/>
    </source>
</evidence>
<gene>
    <name evidence="9" type="ORF">D7Z94_24320</name>
</gene>
<comment type="subcellular location">
    <subcellularLocation>
        <location evidence="1">Cell outer membrane</location>
    </subcellularLocation>
</comment>
<dbReference type="InterPro" id="IPR011990">
    <property type="entry name" value="TPR-like_helical_dom_sf"/>
</dbReference>
<dbReference type="InterPro" id="IPR033985">
    <property type="entry name" value="SusD-like_N"/>
</dbReference>
<dbReference type="GO" id="GO:0009279">
    <property type="term" value="C:cell outer membrane"/>
    <property type="evidence" value="ECO:0007669"/>
    <property type="project" value="UniProtKB-SubCell"/>
</dbReference>
<evidence type="ECO:0000256" key="4">
    <source>
        <dbReference type="ARBA" id="ARBA00023136"/>
    </source>
</evidence>
<dbReference type="AlphaFoldDB" id="A0A3B0BYH2"/>
<evidence type="ECO:0000256" key="1">
    <source>
        <dbReference type="ARBA" id="ARBA00004442"/>
    </source>
</evidence>
<organism evidence="9 10">
    <name type="scientific">Ulvibacterium marinum</name>
    <dbReference type="NCBI Taxonomy" id="2419782"/>
    <lineage>
        <taxon>Bacteria</taxon>
        <taxon>Pseudomonadati</taxon>
        <taxon>Bacteroidota</taxon>
        <taxon>Flavobacteriia</taxon>
        <taxon>Flavobacteriales</taxon>
        <taxon>Flavobacteriaceae</taxon>
        <taxon>Ulvibacterium</taxon>
    </lineage>
</organism>
<keyword evidence="5" id="KW-0998">Cell outer membrane</keyword>
<feature type="domain" description="SusD-like N-terminal" evidence="8">
    <location>
        <begin position="93"/>
        <end position="226"/>
    </location>
</feature>
<feature type="chain" id="PRO_5017229482" evidence="6">
    <location>
        <begin position="26"/>
        <end position="590"/>
    </location>
</feature>
<dbReference type="EMBL" id="RBCJ01000006">
    <property type="protein sequence ID" value="RKN76907.1"/>
    <property type="molecule type" value="Genomic_DNA"/>
</dbReference>
<dbReference type="Pfam" id="PF14322">
    <property type="entry name" value="SusD-like_3"/>
    <property type="match status" value="1"/>
</dbReference>
<evidence type="ECO:0000313" key="9">
    <source>
        <dbReference type="EMBL" id="RKN76907.1"/>
    </source>
</evidence>
<evidence type="ECO:0000256" key="6">
    <source>
        <dbReference type="SAM" id="SignalP"/>
    </source>
</evidence>
<name>A0A3B0BYH2_9FLAO</name>
<keyword evidence="4" id="KW-0472">Membrane</keyword>
<protein>
    <submittedName>
        <fullName evidence="9">RagB/SusD family nutrient uptake outer membrane protein</fullName>
    </submittedName>
</protein>